<dbReference type="KEGG" id="sphl:LPB140_01790"/>
<dbReference type="AlphaFoldDB" id="A0A1L3J9H0"/>
<sequence>MAIFYWHEYHIWIIDAPMTQDNRLKMKHLIGGLISIGALISCSDNESSKIRYSTEDKNIHIPTSKLSAREKCYGIALAQKNDCATWSSQRMEMVNCAGTAQKDYLPDKWKYVQTGNCTASGGTLSPKETPYISEK</sequence>
<proteinExistence type="predicted"/>
<organism evidence="1 2">
    <name type="scientific">Sphingorhabdus lutea</name>
    <dbReference type="NCBI Taxonomy" id="1913578"/>
    <lineage>
        <taxon>Bacteria</taxon>
        <taxon>Pseudomonadati</taxon>
        <taxon>Pseudomonadota</taxon>
        <taxon>Alphaproteobacteria</taxon>
        <taxon>Sphingomonadales</taxon>
        <taxon>Sphingomonadaceae</taxon>
        <taxon>Sphingorhabdus</taxon>
    </lineage>
</organism>
<reference evidence="1 2" key="1">
    <citation type="submission" date="2016-11" db="EMBL/GenBank/DDBJ databases">
        <title>Sphingorhabdus sp. LPB0140, isolated from marine environment.</title>
        <authorList>
            <person name="Kim E."/>
            <person name="Yi H."/>
        </authorList>
    </citation>
    <scope>NUCLEOTIDE SEQUENCE [LARGE SCALE GENOMIC DNA]</scope>
    <source>
        <strain evidence="1 2">LPB0140</strain>
    </source>
</reference>
<protein>
    <recommendedName>
        <fullName evidence="3">DUF2282 domain-containing protein</fullName>
    </recommendedName>
</protein>
<keyword evidence="2" id="KW-1185">Reference proteome</keyword>
<evidence type="ECO:0008006" key="3">
    <source>
        <dbReference type="Google" id="ProtNLM"/>
    </source>
</evidence>
<dbReference type="OrthoDB" id="9808309at2"/>
<dbReference type="Proteomes" id="UP000242561">
    <property type="component" value="Chromosome"/>
</dbReference>
<gene>
    <name evidence="1" type="ORF">LPB140_01790</name>
</gene>
<dbReference type="InterPro" id="IPR018740">
    <property type="entry name" value="DUF2282_membr"/>
</dbReference>
<accession>A0A1L3J9H0</accession>
<evidence type="ECO:0000313" key="1">
    <source>
        <dbReference type="EMBL" id="APG61768.1"/>
    </source>
</evidence>
<dbReference type="Pfam" id="PF10048">
    <property type="entry name" value="DUF2282"/>
    <property type="match status" value="1"/>
</dbReference>
<evidence type="ECO:0000313" key="2">
    <source>
        <dbReference type="Proteomes" id="UP000242561"/>
    </source>
</evidence>
<dbReference type="STRING" id="1913578.LPB140_01790"/>
<dbReference type="EMBL" id="CP018154">
    <property type="protein sequence ID" value="APG61768.1"/>
    <property type="molecule type" value="Genomic_DNA"/>
</dbReference>
<name>A0A1L3J9H0_9SPHN</name>